<dbReference type="AlphaFoldDB" id="W7TZF8"/>
<keyword evidence="2" id="KW-1185">Reference proteome</keyword>
<organism evidence="1 2">
    <name type="scientific">Nannochloropsis gaditana</name>
    <dbReference type="NCBI Taxonomy" id="72520"/>
    <lineage>
        <taxon>Eukaryota</taxon>
        <taxon>Sar</taxon>
        <taxon>Stramenopiles</taxon>
        <taxon>Ochrophyta</taxon>
        <taxon>Eustigmatophyceae</taxon>
        <taxon>Eustigmatales</taxon>
        <taxon>Monodopsidaceae</taxon>
        <taxon>Nannochloropsis</taxon>
    </lineage>
</organism>
<accession>W7TZF8</accession>
<sequence>FLPPLLPSLPSFPSSFDGPVRSFRLRTLFASLPPPFPLPPSPLQLYNDFFGPPMRVIEEEGEAISLQGLPPSSSFPPAHRPYRASSQEYYESGALPQLLRGLCIYLHETLRPLVIQEVSCPRFPPPLLPALLPALPFLLSPLTYP</sequence>
<dbReference type="Proteomes" id="UP000019335">
    <property type="component" value="Chromosome 4"/>
</dbReference>
<evidence type="ECO:0000313" key="1">
    <source>
        <dbReference type="EMBL" id="EWM28893.1"/>
    </source>
</evidence>
<name>W7TZF8_9STRA</name>
<proteinExistence type="predicted"/>
<protein>
    <submittedName>
        <fullName evidence="1">Uncharacterized protein</fullName>
    </submittedName>
</protein>
<evidence type="ECO:0000313" key="2">
    <source>
        <dbReference type="Proteomes" id="UP000019335"/>
    </source>
</evidence>
<feature type="non-terminal residue" evidence="1">
    <location>
        <position position="1"/>
    </location>
</feature>
<comment type="caution">
    <text evidence="1">The sequence shown here is derived from an EMBL/GenBank/DDBJ whole genome shotgun (WGS) entry which is preliminary data.</text>
</comment>
<dbReference type="EMBL" id="AZIL01000260">
    <property type="protein sequence ID" value="EWM28893.1"/>
    <property type="molecule type" value="Genomic_DNA"/>
</dbReference>
<gene>
    <name evidence="1" type="ORF">Naga_102619g1</name>
</gene>
<reference evidence="1 2" key="1">
    <citation type="journal article" date="2014" name="Mol. Plant">
        <title>Chromosome Scale Genome Assembly and Transcriptome Profiling of Nannochloropsis gaditana in Nitrogen Depletion.</title>
        <authorList>
            <person name="Corteggiani Carpinelli E."/>
            <person name="Telatin A."/>
            <person name="Vitulo N."/>
            <person name="Forcato C."/>
            <person name="D'Angelo M."/>
            <person name="Schiavon R."/>
            <person name="Vezzi A."/>
            <person name="Giacometti G.M."/>
            <person name="Morosinotto T."/>
            <person name="Valle G."/>
        </authorList>
    </citation>
    <scope>NUCLEOTIDE SEQUENCE [LARGE SCALE GENOMIC DNA]</scope>
    <source>
        <strain evidence="1 2">B-31</strain>
    </source>
</reference>